<protein>
    <submittedName>
        <fullName evidence="3">OpgC domain-containing protein</fullName>
    </submittedName>
</protein>
<organism evidence="3 4">
    <name type="scientific">Pigmentiphaga soli</name>
    <dbReference type="NCBI Taxonomy" id="1007095"/>
    <lineage>
        <taxon>Bacteria</taxon>
        <taxon>Pseudomonadati</taxon>
        <taxon>Pseudomonadota</taxon>
        <taxon>Betaproteobacteria</taxon>
        <taxon>Burkholderiales</taxon>
        <taxon>Alcaligenaceae</taxon>
        <taxon>Pigmentiphaga</taxon>
    </lineage>
</organism>
<dbReference type="PIRSF" id="PIRSF028704">
    <property type="entry name" value="UPC028704"/>
    <property type="match status" value="1"/>
</dbReference>
<feature type="transmembrane region" description="Helical" evidence="2">
    <location>
        <begin position="346"/>
        <end position="366"/>
    </location>
</feature>
<dbReference type="InterPro" id="IPR014550">
    <property type="entry name" value="UCP028704_OpgC"/>
</dbReference>
<feature type="region of interest" description="Disordered" evidence="1">
    <location>
        <begin position="371"/>
        <end position="404"/>
    </location>
</feature>
<dbReference type="EMBL" id="BAABFO010000005">
    <property type="protein sequence ID" value="GAA4328612.1"/>
    <property type="molecule type" value="Genomic_DNA"/>
</dbReference>
<feature type="transmembrane region" description="Helical" evidence="2">
    <location>
        <begin position="204"/>
        <end position="222"/>
    </location>
</feature>
<feature type="transmembrane region" description="Helical" evidence="2">
    <location>
        <begin position="279"/>
        <end position="298"/>
    </location>
</feature>
<dbReference type="PANTHER" id="PTHR38592">
    <property type="entry name" value="BLL4819 PROTEIN"/>
    <property type="match status" value="1"/>
</dbReference>
<keyword evidence="2" id="KW-0472">Membrane</keyword>
<keyword evidence="2" id="KW-0812">Transmembrane</keyword>
<evidence type="ECO:0000256" key="2">
    <source>
        <dbReference type="SAM" id="Phobius"/>
    </source>
</evidence>
<proteinExistence type="predicted"/>
<feature type="transmembrane region" description="Helical" evidence="2">
    <location>
        <begin position="234"/>
        <end position="252"/>
    </location>
</feature>
<feature type="transmembrane region" description="Helical" evidence="2">
    <location>
        <begin position="41"/>
        <end position="62"/>
    </location>
</feature>
<dbReference type="Pfam" id="PF10129">
    <property type="entry name" value="OpgC_C"/>
    <property type="match status" value="1"/>
</dbReference>
<feature type="transmembrane region" description="Helical" evidence="2">
    <location>
        <begin position="15"/>
        <end position="35"/>
    </location>
</feature>
<dbReference type="PANTHER" id="PTHR38592:SF3">
    <property type="entry name" value="BLL4819 PROTEIN"/>
    <property type="match status" value="1"/>
</dbReference>
<dbReference type="RefSeq" id="WP_345247821.1">
    <property type="nucleotide sequence ID" value="NZ_BAABFO010000005.1"/>
</dbReference>
<feature type="transmembrane region" description="Helical" evidence="2">
    <location>
        <begin position="83"/>
        <end position="107"/>
    </location>
</feature>
<sequence>MAAPARHGRLWELDALRGLMLVLMLSTHLPTQFAIPTGQPFGFVSAAEGFVMLSAYMAGRIYTQYGLRDGIPAMRRAFLRRALVIYLCQAASLLFLFTIIAALGITFDHPAARNLMSFYLAEPFTALWAGLLLIYNPPLLDILPLYVTFMLLSPWVLAHAMQRGWRGTMIASGVLWLASQFGISELLYQGLAQLTGLPVPWRETGAFETFAWQLLWVLGLWLGSTHASGRQVTFPPWTVGVALVVAPFYFVWRHLTGQEPFELGDPVNLLFDKWRLGPMRLLDFFALLVLVVRFAPWMRGHVPRIHALETLGAASLPVFCAHLVVVLLALALMGEAEPTRPLWIDLAMFGASLLLMWLVAKVTLAAPERGRRAKARAARPRGAEEGLPPAAPAPPPCLREGARK</sequence>
<reference evidence="4" key="1">
    <citation type="journal article" date="2019" name="Int. J. Syst. Evol. Microbiol.">
        <title>The Global Catalogue of Microorganisms (GCM) 10K type strain sequencing project: providing services to taxonomists for standard genome sequencing and annotation.</title>
        <authorList>
            <consortium name="The Broad Institute Genomics Platform"/>
            <consortium name="The Broad Institute Genome Sequencing Center for Infectious Disease"/>
            <person name="Wu L."/>
            <person name="Ma J."/>
        </authorList>
    </citation>
    <scope>NUCLEOTIDE SEQUENCE [LARGE SCALE GENOMIC DNA]</scope>
    <source>
        <strain evidence="4">JCM 17666</strain>
    </source>
</reference>
<feature type="transmembrane region" description="Helical" evidence="2">
    <location>
        <begin position="164"/>
        <end position="184"/>
    </location>
</feature>
<name>A0ABP8GQU5_9BURK</name>
<feature type="transmembrane region" description="Helical" evidence="2">
    <location>
        <begin position="127"/>
        <end position="152"/>
    </location>
</feature>
<dbReference type="Proteomes" id="UP001501671">
    <property type="component" value="Unassembled WGS sequence"/>
</dbReference>
<keyword evidence="2" id="KW-1133">Transmembrane helix</keyword>
<feature type="transmembrane region" description="Helical" evidence="2">
    <location>
        <begin position="310"/>
        <end position="334"/>
    </location>
</feature>
<gene>
    <name evidence="3" type="primary">opgC</name>
    <name evidence="3" type="ORF">GCM10023144_14580</name>
</gene>
<keyword evidence="4" id="KW-1185">Reference proteome</keyword>
<evidence type="ECO:0000313" key="3">
    <source>
        <dbReference type="EMBL" id="GAA4328612.1"/>
    </source>
</evidence>
<accession>A0ABP8GQU5</accession>
<comment type="caution">
    <text evidence="3">The sequence shown here is derived from an EMBL/GenBank/DDBJ whole genome shotgun (WGS) entry which is preliminary data.</text>
</comment>
<evidence type="ECO:0000256" key="1">
    <source>
        <dbReference type="SAM" id="MobiDB-lite"/>
    </source>
</evidence>
<evidence type="ECO:0000313" key="4">
    <source>
        <dbReference type="Proteomes" id="UP001501671"/>
    </source>
</evidence>